<dbReference type="RefSeq" id="WP_187965952.1">
    <property type="nucleotide sequence ID" value="NZ_JACVDC010000037.1"/>
</dbReference>
<organism evidence="2 3">
    <name type="scientific">Sinomicrobium weinanense</name>
    <dbReference type="NCBI Taxonomy" id="2842200"/>
    <lineage>
        <taxon>Bacteria</taxon>
        <taxon>Pseudomonadati</taxon>
        <taxon>Bacteroidota</taxon>
        <taxon>Flavobacteriia</taxon>
        <taxon>Flavobacteriales</taxon>
        <taxon>Flavobacteriaceae</taxon>
        <taxon>Sinomicrobium</taxon>
    </lineage>
</organism>
<accession>A0A926Q2R8</accession>
<evidence type="ECO:0000313" key="2">
    <source>
        <dbReference type="EMBL" id="MBC9796808.1"/>
    </source>
</evidence>
<dbReference type="EMBL" id="JACVDC010000037">
    <property type="protein sequence ID" value="MBC9796808.1"/>
    <property type="molecule type" value="Genomic_DNA"/>
</dbReference>
<evidence type="ECO:0000313" key="3">
    <source>
        <dbReference type="Proteomes" id="UP000653730"/>
    </source>
</evidence>
<gene>
    <name evidence="2" type="ORF">IBL28_12575</name>
</gene>
<protein>
    <submittedName>
        <fullName evidence="2">Uncharacterized protein</fullName>
    </submittedName>
</protein>
<proteinExistence type="predicted"/>
<sequence>MPNWIRLYNPHVSPKPLSDASCFLPALPLLKNISQKKKRGKKESEAEVPSKETESYKSRRVTGGTPVIMRSELTAGTTFAALFLLLCWEMFSLL</sequence>
<name>A0A926Q2R8_9FLAO</name>
<keyword evidence="3" id="KW-1185">Reference proteome</keyword>
<comment type="caution">
    <text evidence="2">The sequence shown here is derived from an EMBL/GenBank/DDBJ whole genome shotgun (WGS) entry which is preliminary data.</text>
</comment>
<feature type="region of interest" description="Disordered" evidence="1">
    <location>
        <begin position="35"/>
        <end position="59"/>
    </location>
</feature>
<reference evidence="2 3" key="1">
    <citation type="submission" date="2020-09" db="EMBL/GenBank/DDBJ databases">
        <title>Sinomicrobium weinanense sp. nov., a halophilic bacteria isolated from saline-alkali soil.</title>
        <authorList>
            <person name="Wu P."/>
            <person name="Ren H."/>
            <person name="Mei Y."/>
            <person name="Liang Y."/>
            <person name="Chen Z."/>
        </authorList>
    </citation>
    <scope>NUCLEOTIDE SEQUENCE [LARGE SCALE GENOMIC DNA]</scope>
    <source>
        <strain evidence="2 3">FJxs</strain>
    </source>
</reference>
<feature type="compositionally biased region" description="Basic and acidic residues" evidence="1">
    <location>
        <begin position="42"/>
        <end position="57"/>
    </location>
</feature>
<dbReference type="AlphaFoldDB" id="A0A926Q2R8"/>
<dbReference type="Proteomes" id="UP000653730">
    <property type="component" value="Unassembled WGS sequence"/>
</dbReference>
<evidence type="ECO:0000256" key="1">
    <source>
        <dbReference type="SAM" id="MobiDB-lite"/>
    </source>
</evidence>